<dbReference type="GO" id="GO:0005829">
    <property type="term" value="C:cytosol"/>
    <property type="evidence" value="ECO:0007669"/>
    <property type="project" value="TreeGrafter"/>
</dbReference>
<dbReference type="InterPro" id="IPR003754">
    <property type="entry name" value="4pyrrol_synth_uPrphyn_synth"/>
</dbReference>
<dbReference type="RefSeq" id="WP_080317713.1">
    <property type="nucleotide sequence ID" value="NZ_MTBC01000001.1"/>
</dbReference>
<dbReference type="GO" id="GO:0006780">
    <property type="term" value="P:uroporphyrinogen III biosynthetic process"/>
    <property type="evidence" value="ECO:0007669"/>
    <property type="project" value="InterPro"/>
</dbReference>
<reference evidence="2 3" key="1">
    <citation type="submission" date="2016-12" db="EMBL/GenBank/DDBJ databases">
        <authorList>
            <person name="Song W.-J."/>
            <person name="Kurnit D.M."/>
        </authorList>
    </citation>
    <scope>NUCLEOTIDE SEQUENCE [LARGE SCALE GENOMIC DNA]</scope>
    <source>
        <strain evidence="2 3">HSG9</strain>
    </source>
</reference>
<dbReference type="CDD" id="cd06578">
    <property type="entry name" value="HemD"/>
    <property type="match status" value="1"/>
</dbReference>
<evidence type="ECO:0000313" key="2">
    <source>
        <dbReference type="EMBL" id="OQD44150.1"/>
    </source>
</evidence>
<dbReference type="AlphaFoldDB" id="A0A1V6LVF2"/>
<evidence type="ECO:0000313" key="3">
    <source>
        <dbReference type="Proteomes" id="UP000191680"/>
    </source>
</evidence>
<dbReference type="Proteomes" id="UP000191680">
    <property type="component" value="Unassembled WGS sequence"/>
</dbReference>
<comment type="caution">
    <text evidence="2">The sequence shown here is derived from an EMBL/GenBank/DDBJ whole genome shotgun (WGS) entry which is preliminary data.</text>
</comment>
<sequence length="225" mass="24855">MSKTILSTKTLKPHQKELVLNSGLGLVSYDAIAIQFTPFTLDLNTDYFIITSKNSAKALLNYLNLNPHKKVAFSIPICCVGTKTSGYLSDNGFTIAHMAHYGKELATYITTNLKDKRFTFLAGNLRRNEIPELLAEANVSLNEIICYHTIAQPKLFERNFDGILLFSPSGVDSFTTKNSFDGAVAFCIGNTTATEAKKYTDKIIIANKPTVENVLVQAIKTLNYA</sequence>
<name>A0A1V6LVF2_9FLAO</name>
<dbReference type="SUPFAM" id="SSF69618">
    <property type="entry name" value="HemD-like"/>
    <property type="match status" value="1"/>
</dbReference>
<protein>
    <recommendedName>
        <fullName evidence="1">Tetrapyrrole biosynthesis uroporphyrinogen III synthase domain-containing protein</fullName>
    </recommendedName>
</protein>
<dbReference type="PANTHER" id="PTHR12390:SF0">
    <property type="entry name" value="UROPORPHYRINOGEN-III SYNTHASE"/>
    <property type="match status" value="1"/>
</dbReference>
<feature type="domain" description="Tetrapyrrole biosynthesis uroporphyrinogen III synthase" evidence="1">
    <location>
        <begin position="41"/>
        <end position="213"/>
    </location>
</feature>
<dbReference type="EMBL" id="MTBC01000001">
    <property type="protein sequence ID" value="OQD44150.1"/>
    <property type="molecule type" value="Genomic_DNA"/>
</dbReference>
<dbReference type="GO" id="GO:0004852">
    <property type="term" value="F:uroporphyrinogen-III synthase activity"/>
    <property type="evidence" value="ECO:0007669"/>
    <property type="project" value="InterPro"/>
</dbReference>
<dbReference type="OrthoDB" id="1523900at2"/>
<accession>A0A1V6LVF2</accession>
<dbReference type="InterPro" id="IPR039793">
    <property type="entry name" value="UROS/Hem4"/>
</dbReference>
<proteinExistence type="predicted"/>
<dbReference type="PANTHER" id="PTHR12390">
    <property type="entry name" value="UROPORPHYRINOGEN III SYNTHASE"/>
    <property type="match status" value="1"/>
</dbReference>
<evidence type="ECO:0000259" key="1">
    <source>
        <dbReference type="Pfam" id="PF02602"/>
    </source>
</evidence>
<dbReference type="InterPro" id="IPR036108">
    <property type="entry name" value="4pyrrol_syn_uPrphyn_synt_sf"/>
</dbReference>
<keyword evidence="3" id="KW-1185">Reference proteome</keyword>
<dbReference type="Gene3D" id="3.40.50.10090">
    <property type="match status" value="2"/>
</dbReference>
<dbReference type="Pfam" id="PF02602">
    <property type="entry name" value="HEM4"/>
    <property type="match status" value="1"/>
</dbReference>
<organism evidence="2 3">
    <name type="scientific">Croceivirga radicis</name>
    <dbReference type="NCBI Taxonomy" id="1929488"/>
    <lineage>
        <taxon>Bacteria</taxon>
        <taxon>Pseudomonadati</taxon>
        <taxon>Bacteroidota</taxon>
        <taxon>Flavobacteriia</taxon>
        <taxon>Flavobacteriales</taxon>
        <taxon>Flavobacteriaceae</taxon>
        <taxon>Croceivirga</taxon>
    </lineage>
</organism>
<gene>
    <name evidence="2" type="ORF">BUL40_00935</name>
</gene>